<dbReference type="InterPro" id="IPR011356">
    <property type="entry name" value="Leucine_aapep/pepB"/>
</dbReference>
<dbReference type="HAMAP" id="MF_00181">
    <property type="entry name" value="Cytosol_peptidase_M17"/>
    <property type="match status" value="1"/>
</dbReference>
<dbReference type="Gene3D" id="3.40.220.10">
    <property type="entry name" value="Leucine Aminopeptidase, subunit E, domain 1"/>
    <property type="match status" value="1"/>
</dbReference>
<evidence type="ECO:0000256" key="3">
    <source>
        <dbReference type="ARBA" id="ARBA00009528"/>
    </source>
</evidence>
<dbReference type="InterPro" id="IPR043472">
    <property type="entry name" value="Macro_dom-like"/>
</dbReference>
<comment type="caution">
    <text evidence="10">The sequence shown here is derived from an EMBL/GenBank/DDBJ whole genome shotgun (WGS) entry which is preliminary data.</text>
</comment>
<dbReference type="InterPro" id="IPR023042">
    <property type="entry name" value="Peptidase_M17_leu_NH2_pept"/>
</dbReference>
<dbReference type="PANTHER" id="PTHR11963:SF23">
    <property type="entry name" value="CYTOSOL AMINOPEPTIDASE"/>
    <property type="match status" value="1"/>
</dbReference>
<evidence type="ECO:0000256" key="1">
    <source>
        <dbReference type="ARBA" id="ARBA00000135"/>
    </source>
</evidence>
<dbReference type="EC" id="3.4.11.1" evidence="8"/>
<gene>
    <name evidence="8" type="primary">pepA</name>
    <name evidence="10" type="ORF">SAMN06296020_10848</name>
</gene>
<dbReference type="EMBL" id="FXUF01000008">
    <property type="protein sequence ID" value="SMP60126.1"/>
    <property type="molecule type" value="Genomic_DNA"/>
</dbReference>
<dbReference type="NCBIfam" id="NF002073">
    <property type="entry name" value="PRK00913.1-2"/>
    <property type="match status" value="1"/>
</dbReference>
<reference evidence="10" key="1">
    <citation type="submission" date="2017-05" db="EMBL/GenBank/DDBJ databases">
        <authorList>
            <person name="Varghese N."/>
            <person name="Submissions S."/>
        </authorList>
    </citation>
    <scope>NUCLEOTIDE SEQUENCE</scope>
    <source>
        <strain evidence="10">Su22</strain>
    </source>
</reference>
<feature type="binding site" evidence="8">
    <location>
        <position position="353"/>
    </location>
    <ligand>
        <name>Mn(2+)</name>
        <dbReference type="ChEBI" id="CHEBI:29035"/>
        <label>2</label>
    </ligand>
</feature>
<organism evidence="10 11">
    <name type="scientific">Anoxynatronum buryatiense</name>
    <dbReference type="NCBI Taxonomy" id="489973"/>
    <lineage>
        <taxon>Bacteria</taxon>
        <taxon>Bacillati</taxon>
        <taxon>Bacillota</taxon>
        <taxon>Clostridia</taxon>
        <taxon>Eubacteriales</taxon>
        <taxon>Clostridiaceae</taxon>
        <taxon>Anoxynatronum</taxon>
    </lineage>
</organism>
<evidence type="ECO:0000256" key="5">
    <source>
        <dbReference type="ARBA" id="ARBA00022670"/>
    </source>
</evidence>
<feature type="binding site" evidence="8">
    <location>
        <position position="353"/>
    </location>
    <ligand>
        <name>Mn(2+)</name>
        <dbReference type="ChEBI" id="CHEBI:29035"/>
        <label>1</label>
    </ligand>
</feature>
<sequence length="501" mass="53158">MKSQIIMEKPAAIAADLLVLGFFQGTSALDTEGQTLDRQLKGQLTELMSEGIFKGKAGEHFMIHTREYLAAKRMLLIGLGKKEAFDGEGLRKMAAVALRQAEKVRANSMALILPDTGQMAAEMVGQCLQEGLDLAAYRFERYKKQEETEQPLVTVSDVLLNRRKGMKVKELEKGIETGRILSKGVNIARDLVNEPPNVMDPTAMAEEAIAIARETGMAVTVLEQEDMEKLGMGCFLGVTAGSRRPPKLVVLTYKGAGDASKEVIGLVGKGLTFDSGGISLKPGAGMDEMKGDMAGAAAVLGAMAAIGRLKPTVNVTAVVGLCENMPSGSAYRPGDILTAMNGKTVEILNTDAEGRLVLADCLAYARHLGVTRVVDVATLTGACVIALGNHASGLISNDDGWQQAVVDAGKAVGEACWPLPAFDAYGEQIKSDVADLKNVGGREAGAITAGLFLKAFANEIPWVHMDIAGTSYTKKPLAYQQKGGTGVAVRILAQLVSHWKP</sequence>
<evidence type="ECO:0000259" key="9">
    <source>
        <dbReference type="PROSITE" id="PS00631"/>
    </source>
</evidence>
<feature type="binding site" evidence="8">
    <location>
        <position position="351"/>
    </location>
    <ligand>
        <name>Mn(2+)</name>
        <dbReference type="ChEBI" id="CHEBI:29035"/>
        <label>1</label>
    </ligand>
</feature>
<evidence type="ECO:0000313" key="11">
    <source>
        <dbReference type="Proteomes" id="UP001158066"/>
    </source>
</evidence>
<dbReference type="Pfam" id="PF00883">
    <property type="entry name" value="Peptidase_M17"/>
    <property type="match status" value="1"/>
</dbReference>
<dbReference type="Pfam" id="PF02789">
    <property type="entry name" value="Peptidase_M17_N"/>
    <property type="match status" value="1"/>
</dbReference>
<evidence type="ECO:0000256" key="2">
    <source>
        <dbReference type="ARBA" id="ARBA00000967"/>
    </source>
</evidence>
<dbReference type="NCBIfam" id="NF002074">
    <property type="entry name" value="PRK00913.1-4"/>
    <property type="match status" value="1"/>
</dbReference>
<comment type="cofactor">
    <cofactor evidence="8">
        <name>Mn(2+)</name>
        <dbReference type="ChEBI" id="CHEBI:29035"/>
    </cofactor>
    <text evidence="8">Binds 2 manganese ions per subunit.</text>
</comment>
<protein>
    <recommendedName>
        <fullName evidence="8">Probable cytosol aminopeptidase</fullName>
        <ecNumber evidence="8">3.4.11.1</ecNumber>
    </recommendedName>
    <alternativeName>
        <fullName evidence="8">Leucine aminopeptidase</fullName>
        <shortName evidence="8">LAP</shortName>
        <ecNumber evidence="8">3.4.11.10</ecNumber>
    </alternativeName>
    <alternativeName>
        <fullName evidence="8">Leucyl aminopeptidase</fullName>
    </alternativeName>
</protein>
<keyword evidence="5 8" id="KW-0645">Protease</keyword>
<dbReference type="AlphaFoldDB" id="A0AA45WWK6"/>
<dbReference type="NCBIfam" id="NF002077">
    <property type="entry name" value="PRK00913.2-4"/>
    <property type="match status" value="1"/>
</dbReference>
<comment type="function">
    <text evidence="7 8">Presumably involved in the processing and regular turnover of intracellular proteins. Catalyzes the removal of unsubstituted N-terminal amino acids from various peptides.</text>
</comment>
<dbReference type="NCBIfam" id="NF002076">
    <property type="entry name" value="PRK00913.2-3"/>
    <property type="match status" value="1"/>
</dbReference>
<dbReference type="SUPFAM" id="SSF52949">
    <property type="entry name" value="Macro domain-like"/>
    <property type="match status" value="1"/>
</dbReference>
<feature type="binding site" evidence="8">
    <location>
        <position position="292"/>
    </location>
    <ligand>
        <name>Mn(2+)</name>
        <dbReference type="ChEBI" id="CHEBI:29035"/>
        <label>2</label>
    </ligand>
</feature>
<dbReference type="PRINTS" id="PR00481">
    <property type="entry name" value="LAMNOPPTDASE"/>
</dbReference>
<feature type="active site" evidence="8">
    <location>
        <position position="281"/>
    </location>
</feature>
<proteinExistence type="inferred from homology"/>
<dbReference type="NCBIfam" id="NF002083">
    <property type="entry name" value="PRK00913.3-5"/>
    <property type="match status" value="1"/>
</dbReference>
<dbReference type="InterPro" id="IPR008283">
    <property type="entry name" value="Peptidase_M17_N"/>
</dbReference>
<feature type="binding site" evidence="8">
    <location>
        <position position="269"/>
    </location>
    <ligand>
        <name>Mn(2+)</name>
        <dbReference type="ChEBI" id="CHEBI:29035"/>
        <label>2</label>
    </ligand>
</feature>
<dbReference type="InterPro" id="IPR000819">
    <property type="entry name" value="Peptidase_M17_C"/>
</dbReference>
<dbReference type="GO" id="GO:0030145">
    <property type="term" value="F:manganese ion binding"/>
    <property type="evidence" value="ECO:0007669"/>
    <property type="project" value="UniProtKB-UniRule"/>
</dbReference>
<dbReference type="RefSeq" id="WP_283409539.1">
    <property type="nucleotide sequence ID" value="NZ_FXUF01000008.1"/>
</dbReference>
<feature type="active site" evidence="8">
    <location>
        <position position="355"/>
    </location>
</feature>
<keyword evidence="8" id="KW-0479">Metal-binding</keyword>
<name>A0AA45WWK6_9CLOT</name>
<dbReference type="Gene3D" id="3.40.630.10">
    <property type="entry name" value="Zn peptidases"/>
    <property type="match status" value="1"/>
</dbReference>
<comment type="subcellular location">
    <subcellularLocation>
        <location evidence="8">Cytoplasm</location>
    </subcellularLocation>
</comment>
<feature type="binding site" evidence="8">
    <location>
        <position position="274"/>
    </location>
    <ligand>
        <name>Mn(2+)</name>
        <dbReference type="ChEBI" id="CHEBI:29035"/>
        <label>1</label>
    </ligand>
</feature>
<dbReference type="Proteomes" id="UP001158066">
    <property type="component" value="Unassembled WGS sequence"/>
</dbReference>
<dbReference type="GO" id="GO:0006508">
    <property type="term" value="P:proteolysis"/>
    <property type="evidence" value="ECO:0007669"/>
    <property type="project" value="UniProtKB-KW"/>
</dbReference>
<evidence type="ECO:0000313" key="10">
    <source>
        <dbReference type="EMBL" id="SMP60126.1"/>
    </source>
</evidence>
<dbReference type="PROSITE" id="PS00631">
    <property type="entry name" value="CYTOSOL_AP"/>
    <property type="match status" value="1"/>
</dbReference>
<dbReference type="SUPFAM" id="SSF53187">
    <property type="entry name" value="Zn-dependent exopeptidases"/>
    <property type="match status" value="1"/>
</dbReference>
<keyword evidence="6 8" id="KW-0378">Hydrolase</keyword>
<dbReference type="GO" id="GO:0070006">
    <property type="term" value="F:metalloaminopeptidase activity"/>
    <property type="evidence" value="ECO:0007669"/>
    <property type="project" value="InterPro"/>
</dbReference>
<evidence type="ECO:0000256" key="4">
    <source>
        <dbReference type="ARBA" id="ARBA00022438"/>
    </source>
</evidence>
<comment type="catalytic activity">
    <reaction evidence="1 8">
        <text>Release of an N-terminal amino acid, Xaa-|-Yaa-, in which Xaa is preferably Leu, but may be other amino acids including Pro although not Arg or Lys, and Yaa may be Pro. Amino acid amides and methyl esters are also readily hydrolyzed, but rates on arylamides are exceedingly low.</text>
        <dbReference type="EC" id="3.4.11.1"/>
    </reaction>
</comment>
<dbReference type="CDD" id="cd00433">
    <property type="entry name" value="Peptidase_M17"/>
    <property type="match status" value="1"/>
</dbReference>
<feature type="binding site" evidence="8">
    <location>
        <position position="274"/>
    </location>
    <ligand>
        <name>Mn(2+)</name>
        <dbReference type="ChEBI" id="CHEBI:29035"/>
        <label>2</label>
    </ligand>
</feature>
<dbReference type="GO" id="GO:0005737">
    <property type="term" value="C:cytoplasm"/>
    <property type="evidence" value="ECO:0007669"/>
    <property type="project" value="UniProtKB-SubCell"/>
</dbReference>
<keyword evidence="11" id="KW-1185">Reference proteome</keyword>
<evidence type="ECO:0000256" key="8">
    <source>
        <dbReference type="HAMAP-Rule" id="MF_00181"/>
    </source>
</evidence>
<dbReference type="PANTHER" id="PTHR11963">
    <property type="entry name" value="LEUCINE AMINOPEPTIDASE-RELATED"/>
    <property type="match status" value="1"/>
</dbReference>
<evidence type="ECO:0000256" key="7">
    <source>
        <dbReference type="ARBA" id="ARBA00049972"/>
    </source>
</evidence>
<keyword evidence="8" id="KW-0464">Manganese</keyword>
<evidence type="ECO:0000256" key="6">
    <source>
        <dbReference type="ARBA" id="ARBA00022801"/>
    </source>
</evidence>
<feature type="domain" description="Cytosol aminopeptidase" evidence="9">
    <location>
        <begin position="349"/>
        <end position="356"/>
    </location>
</feature>
<comment type="similarity">
    <text evidence="3 8">Belongs to the peptidase M17 family.</text>
</comment>
<accession>A0AA45WWK6</accession>
<comment type="catalytic activity">
    <reaction evidence="2 8">
        <text>Release of an N-terminal amino acid, preferentially leucine, but not glutamic or aspartic acids.</text>
        <dbReference type="EC" id="3.4.11.10"/>
    </reaction>
</comment>
<keyword evidence="8" id="KW-0963">Cytoplasm</keyword>
<dbReference type="EC" id="3.4.11.10" evidence="8"/>
<keyword evidence="4 8" id="KW-0031">Aminopeptidase</keyword>